<dbReference type="Proteomes" id="UP000198531">
    <property type="component" value="Unassembled WGS sequence"/>
</dbReference>
<feature type="compositionally biased region" description="Basic and acidic residues" evidence="1">
    <location>
        <begin position="25"/>
        <end position="44"/>
    </location>
</feature>
<dbReference type="AlphaFoldDB" id="A0A1I6GM46"/>
<feature type="compositionally biased region" description="Acidic residues" evidence="1">
    <location>
        <begin position="243"/>
        <end position="264"/>
    </location>
</feature>
<evidence type="ECO:0000313" key="2">
    <source>
        <dbReference type="EMBL" id="SFR43250.1"/>
    </source>
</evidence>
<protein>
    <submittedName>
        <fullName evidence="2">Uncharacterized protein</fullName>
    </submittedName>
</protein>
<organism evidence="2 3">
    <name type="scientific">Halogeometricum rufum</name>
    <dbReference type="NCBI Taxonomy" id="553469"/>
    <lineage>
        <taxon>Archaea</taxon>
        <taxon>Methanobacteriati</taxon>
        <taxon>Methanobacteriota</taxon>
        <taxon>Stenosarchaea group</taxon>
        <taxon>Halobacteria</taxon>
        <taxon>Halobacteriales</taxon>
        <taxon>Haloferacaceae</taxon>
        <taxon>Halogeometricum</taxon>
    </lineage>
</organism>
<dbReference type="STRING" id="553469.SAMN04487947_1371"/>
<accession>A0A1I6GM46</accession>
<dbReference type="RefSeq" id="WP_245778436.1">
    <property type="nucleotide sequence ID" value="NZ_FOYT01000001.1"/>
</dbReference>
<dbReference type="EMBL" id="FOYT01000001">
    <property type="protein sequence ID" value="SFR43250.1"/>
    <property type="molecule type" value="Genomic_DNA"/>
</dbReference>
<evidence type="ECO:0000313" key="3">
    <source>
        <dbReference type="Proteomes" id="UP000198531"/>
    </source>
</evidence>
<feature type="region of interest" description="Disordered" evidence="1">
    <location>
        <begin position="25"/>
        <end position="90"/>
    </location>
</feature>
<proteinExistence type="predicted"/>
<reference evidence="3" key="1">
    <citation type="submission" date="2016-10" db="EMBL/GenBank/DDBJ databases">
        <authorList>
            <person name="Varghese N."/>
            <person name="Submissions S."/>
        </authorList>
    </citation>
    <scope>NUCLEOTIDE SEQUENCE [LARGE SCALE GENOMIC DNA]</scope>
    <source>
        <strain evidence="3">CGMCC 1.7736</strain>
    </source>
</reference>
<gene>
    <name evidence="2" type="ORF">SAMN04487947_1371</name>
</gene>
<dbReference type="Pfam" id="PF24414">
    <property type="entry name" value="DUF7547"/>
    <property type="match status" value="1"/>
</dbReference>
<feature type="compositionally biased region" description="Basic and acidic residues" evidence="1">
    <location>
        <begin position="61"/>
        <end position="84"/>
    </location>
</feature>
<evidence type="ECO:0000256" key="1">
    <source>
        <dbReference type="SAM" id="MobiDB-lite"/>
    </source>
</evidence>
<sequence length="305" mass="35052">MSERRDPDDDLADLLADLDRTLGDLRHELRERERGGRDDGDGRRERRRGRSDRRRGGPTAREAERYGYRRRDDREDLSGRDRPLPRPPSFSEMLRFTEEYTIPTIISVLETTIRSLELLRNVLRLADPDRSVFDAGDRRRSTAERLTMTGVGREALSGVDRALDDLREALSDLPPDAESRDIVTDARDLMGEIETRIEEAERQRERNRYGYREDRRRDDDRQSDRRSGQGRRTDDDGPVTIDVGDEADAAEEEETPQVDVDAELESIRKEVRGKDDENDETGHSPPDEKSNENEARSDDGGDESA</sequence>
<keyword evidence="3" id="KW-1185">Reference proteome</keyword>
<dbReference type="InterPro" id="IPR055969">
    <property type="entry name" value="DUF7547"/>
</dbReference>
<feature type="compositionally biased region" description="Basic and acidic residues" evidence="1">
    <location>
        <begin position="198"/>
        <end position="235"/>
    </location>
</feature>
<feature type="region of interest" description="Disordered" evidence="1">
    <location>
        <begin position="198"/>
        <end position="305"/>
    </location>
</feature>
<name>A0A1I6GM46_9EURY</name>
<feature type="compositionally biased region" description="Basic and acidic residues" evidence="1">
    <location>
        <begin position="265"/>
        <end position="299"/>
    </location>
</feature>